<evidence type="ECO:0000256" key="2">
    <source>
        <dbReference type="SAM" id="SignalP"/>
    </source>
</evidence>
<evidence type="ECO:0000313" key="4">
    <source>
        <dbReference type="Proteomes" id="UP000092154"/>
    </source>
</evidence>
<keyword evidence="2" id="KW-0732">Signal</keyword>
<accession>A0A1B7MZY2</accession>
<keyword evidence="4" id="KW-1185">Reference proteome</keyword>
<dbReference type="Proteomes" id="UP000092154">
    <property type="component" value="Unassembled WGS sequence"/>
</dbReference>
<dbReference type="InParanoid" id="A0A1B7MZY2"/>
<evidence type="ECO:0000256" key="1">
    <source>
        <dbReference type="SAM" id="MobiDB-lite"/>
    </source>
</evidence>
<protein>
    <submittedName>
        <fullName evidence="3">Uncharacterized protein</fullName>
    </submittedName>
</protein>
<feature type="signal peptide" evidence="2">
    <location>
        <begin position="1"/>
        <end position="22"/>
    </location>
</feature>
<name>A0A1B7MZY2_9AGAM</name>
<dbReference type="AlphaFoldDB" id="A0A1B7MZY2"/>
<evidence type="ECO:0000313" key="3">
    <source>
        <dbReference type="EMBL" id="OAX38121.1"/>
    </source>
</evidence>
<sequence length="56" mass="6005">MFARLSTTLLYTLLVLTAFAAAKPNPMPGGSNDLKAEANRARSPVGDNYGSMYNPE</sequence>
<dbReference type="EMBL" id="KV448312">
    <property type="protein sequence ID" value="OAX38121.1"/>
    <property type="molecule type" value="Genomic_DNA"/>
</dbReference>
<reference evidence="3 4" key="1">
    <citation type="submission" date="2016-06" db="EMBL/GenBank/DDBJ databases">
        <title>Comparative genomics of the ectomycorrhizal sister species Rhizopogon vinicolor and Rhizopogon vesiculosus (Basidiomycota: Boletales) reveals a divergence of the mating type B locus.</title>
        <authorList>
            <consortium name="DOE Joint Genome Institute"/>
            <person name="Mujic A.B."/>
            <person name="Kuo A."/>
            <person name="Tritt A."/>
            <person name="Lipzen A."/>
            <person name="Chen C."/>
            <person name="Johnson J."/>
            <person name="Sharma A."/>
            <person name="Barry K."/>
            <person name="Grigoriev I.V."/>
            <person name="Spatafora J.W."/>
        </authorList>
    </citation>
    <scope>NUCLEOTIDE SEQUENCE [LARGE SCALE GENOMIC DNA]</scope>
    <source>
        <strain evidence="3 4">AM-OR11-026</strain>
    </source>
</reference>
<feature type="region of interest" description="Disordered" evidence="1">
    <location>
        <begin position="22"/>
        <end position="56"/>
    </location>
</feature>
<feature type="chain" id="PRO_5008597676" evidence="2">
    <location>
        <begin position="23"/>
        <end position="56"/>
    </location>
</feature>
<proteinExistence type="predicted"/>
<gene>
    <name evidence="3" type="ORF">K503DRAFT_770813</name>
</gene>
<organism evidence="3 4">
    <name type="scientific">Rhizopogon vinicolor AM-OR11-026</name>
    <dbReference type="NCBI Taxonomy" id="1314800"/>
    <lineage>
        <taxon>Eukaryota</taxon>
        <taxon>Fungi</taxon>
        <taxon>Dikarya</taxon>
        <taxon>Basidiomycota</taxon>
        <taxon>Agaricomycotina</taxon>
        <taxon>Agaricomycetes</taxon>
        <taxon>Agaricomycetidae</taxon>
        <taxon>Boletales</taxon>
        <taxon>Suillineae</taxon>
        <taxon>Rhizopogonaceae</taxon>
        <taxon>Rhizopogon</taxon>
    </lineage>
</organism>